<evidence type="ECO:0000259" key="2">
    <source>
        <dbReference type="Pfam" id="PF08240"/>
    </source>
</evidence>
<dbReference type="InterPro" id="IPR036291">
    <property type="entry name" value="NAD(P)-bd_dom_sf"/>
</dbReference>
<dbReference type="GO" id="GO:0016651">
    <property type="term" value="F:oxidoreductase activity, acting on NAD(P)H"/>
    <property type="evidence" value="ECO:0007669"/>
    <property type="project" value="InterPro"/>
</dbReference>
<accession>A0A1E3Q9M4</accession>
<dbReference type="AlphaFoldDB" id="A0A1E3Q9M4"/>
<dbReference type="CDD" id="cd08249">
    <property type="entry name" value="enoyl_reductase_like"/>
    <property type="match status" value="1"/>
</dbReference>
<protein>
    <recommendedName>
        <fullName evidence="5">Enoyl reductase (ER) domain-containing protein</fullName>
    </recommendedName>
</protein>
<dbReference type="Pfam" id="PF08240">
    <property type="entry name" value="ADH_N"/>
    <property type="match status" value="1"/>
</dbReference>
<dbReference type="Proteomes" id="UP000094385">
    <property type="component" value="Unassembled WGS sequence"/>
</dbReference>
<dbReference type="Gene3D" id="3.40.50.720">
    <property type="entry name" value="NAD(P)-binding Rossmann-like Domain"/>
    <property type="match status" value="1"/>
</dbReference>
<name>A0A1E3Q9M4_LIPST</name>
<evidence type="ECO:0000259" key="1">
    <source>
        <dbReference type="Pfam" id="PF00107"/>
    </source>
</evidence>
<evidence type="ECO:0000313" key="4">
    <source>
        <dbReference type="Proteomes" id="UP000094385"/>
    </source>
</evidence>
<dbReference type="Gene3D" id="3.90.180.10">
    <property type="entry name" value="Medium-chain alcohol dehydrogenases, catalytic domain"/>
    <property type="match status" value="1"/>
</dbReference>
<dbReference type="PANTHER" id="PTHR45348:SF2">
    <property type="entry name" value="ZINC-TYPE ALCOHOL DEHYDROGENASE-LIKE PROTEIN C2E1P3.01"/>
    <property type="match status" value="1"/>
</dbReference>
<keyword evidence="4" id="KW-1185">Reference proteome</keyword>
<sequence length="361" mass="39576">MPWIRRRSLRHFATDYLHTIHCHILDMTEKFANKAAWIRAKREPVVIDDAPTPELAEHQVRIKVAYTAINPLDAKLQFFDDLTIKFPAILGLEVTGRVVESHCPHFSVGDIVLASLDALSGPQYGGFQKYTIAQMGHIAKISDDADLFKVVTSPVALFTTVYYFTKELHLDLPDLSNLSPPPTKGTFLVYSGSSATGAAAIQLAVQAGYKVVTTSSSRNAEYVRSLGAHVVIERTSEDHVISTLKAELPYIAVYDNFGTVDTGNVIAQVIGKGTIITLVPYNLPSKFSDVVVKFQATPERHLGASAKKFLIEDYFPLITKPGNTVFKFQPGRLLGGLDQVQAGLNEQLKGVSAKKLIIAPN</sequence>
<feature type="domain" description="Alcohol dehydrogenase-like N-terminal" evidence="2">
    <location>
        <begin position="57"/>
        <end position="142"/>
    </location>
</feature>
<dbReference type="InterPro" id="IPR013154">
    <property type="entry name" value="ADH-like_N"/>
</dbReference>
<dbReference type="InterPro" id="IPR013149">
    <property type="entry name" value="ADH-like_C"/>
</dbReference>
<dbReference type="SUPFAM" id="SSF50129">
    <property type="entry name" value="GroES-like"/>
    <property type="match status" value="1"/>
</dbReference>
<reference evidence="3 4" key="1">
    <citation type="journal article" date="2016" name="Proc. Natl. Acad. Sci. U.S.A.">
        <title>Comparative genomics of biotechnologically important yeasts.</title>
        <authorList>
            <person name="Riley R."/>
            <person name="Haridas S."/>
            <person name="Wolfe K.H."/>
            <person name="Lopes M.R."/>
            <person name="Hittinger C.T."/>
            <person name="Goeker M."/>
            <person name="Salamov A.A."/>
            <person name="Wisecaver J.H."/>
            <person name="Long T.M."/>
            <person name="Calvey C.H."/>
            <person name="Aerts A.L."/>
            <person name="Barry K.W."/>
            <person name="Choi C."/>
            <person name="Clum A."/>
            <person name="Coughlan A.Y."/>
            <person name="Deshpande S."/>
            <person name="Douglass A.P."/>
            <person name="Hanson S.J."/>
            <person name="Klenk H.-P."/>
            <person name="LaButti K.M."/>
            <person name="Lapidus A."/>
            <person name="Lindquist E.A."/>
            <person name="Lipzen A.M."/>
            <person name="Meier-Kolthoff J.P."/>
            <person name="Ohm R.A."/>
            <person name="Otillar R.P."/>
            <person name="Pangilinan J.L."/>
            <person name="Peng Y."/>
            <person name="Rokas A."/>
            <person name="Rosa C.A."/>
            <person name="Scheuner C."/>
            <person name="Sibirny A.A."/>
            <person name="Slot J.C."/>
            <person name="Stielow J.B."/>
            <person name="Sun H."/>
            <person name="Kurtzman C.P."/>
            <person name="Blackwell M."/>
            <person name="Grigoriev I.V."/>
            <person name="Jeffries T.W."/>
        </authorList>
    </citation>
    <scope>NUCLEOTIDE SEQUENCE [LARGE SCALE GENOMIC DNA]</scope>
    <source>
        <strain evidence="3 4">NRRL Y-11557</strain>
    </source>
</reference>
<dbReference type="InterPro" id="IPR047122">
    <property type="entry name" value="Trans-enoyl_RdTase-like"/>
</dbReference>
<organism evidence="3 4">
    <name type="scientific">Lipomyces starkeyi NRRL Y-11557</name>
    <dbReference type="NCBI Taxonomy" id="675824"/>
    <lineage>
        <taxon>Eukaryota</taxon>
        <taxon>Fungi</taxon>
        <taxon>Dikarya</taxon>
        <taxon>Ascomycota</taxon>
        <taxon>Saccharomycotina</taxon>
        <taxon>Lipomycetes</taxon>
        <taxon>Lipomycetales</taxon>
        <taxon>Lipomycetaceae</taxon>
        <taxon>Lipomyces</taxon>
    </lineage>
</organism>
<gene>
    <name evidence="3" type="ORF">LIPSTDRAFT_70003</name>
</gene>
<dbReference type="InterPro" id="IPR011032">
    <property type="entry name" value="GroES-like_sf"/>
</dbReference>
<dbReference type="Pfam" id="PF00107">
    <property type="entry name" value="ADH_zinc_N"/>
    <property type="match status" value="1"/>
</dbReference>
<dbReference type="SUPFAM" id="SSF51735">
    <property type="entry name" value="NAD(P)-binding Rossmann-fold domains"/>
    <property type="match status" value="1"/>
</dbReference>
<evidence type="ECO:0000313" key="3">
    <source>
        <dbReference type="EMBL" id="ODQ74395.1"/>
    </source>
</evidence>
<feature type="domain" description="Alcohol dehydrogenase-like C-terminal" evidence="1">
    <location>
        <begin position="196"/>
        <end position="272"/>
    </location>
</feature>
<proteinExistence type="predicted"/>
<dbReference type="EMBL" id="KV454292">
    <property type="protein sequence ID" value="ODQ74395.1"/>
    <property type="molecule type" value="Genomic_DNA"/>
</dbReference>
<dbReference type="STRING" id="675824.A0A1E3Q9M4"/>
<dbReference type="PANTHER" id="PTHR45348">
    <property type="entry name" value="HYPOTHETICAL OXIDOREDUCTASE (EUROFUNG)"/>
    <property type="match status" value="1"/>
</dbReference>
<evidence type="ECO:0008006" key="5">
    <source>
        <dbReference type="Google" id="ProtNLM"/>
    </source>
</evidence>
<dbReference type="OrthoDB" id="9992527at2759"/>